<name>A0A0V8E8B3_LACLL</name>
<gene>
    <name evidence="2" type="ORF">M20_0682</name>
</gene>
<comment type="caution">
    <text evidence="2">The sequence shown here is derived from an EMBL/GenBank/DDBJ whole genome shotgun (WGS) entry which is preliminary data.</text>
</comment>
<keyword evidence="1" id="KW-0472">Membrane</keyword>
<evidence type="ECO:0008006" key="4">
    <source>
        <dbReference type="Google" id="ProtNLM"/>
    </source>
</evidence>
<dbReference type="AlphaFoldDB" id="A0A0V8E8B3"/>
<protein>
    <recommendedName>
        <fullName evidence="4">Alkaline shock response membrane anchor protein AmaP</fullName>
    </recommendedName>
</protein>
<dbReference type="NCBIfam" id="NF033218">
    <property type="entry name" value="anchor_AmaP"/>
    <property type="match status" value="1"/>
</dbReference>
<feature type="transmembrane region" description="Helical" evidence="1">
    <location>
        <begin position="7"/>
        <end position="25"/>
    </location>
</feature>
<dbReference type="Proteomes" id="UP000053719">
    <property type="component" value="Unassembled WGS sequence"/>
</dbReference>
<keyword evidence="1" id="KW-0812">Transmembrane</keyword>
<dbReference type="PATRIC" id="fig|1360.114.peg.2554"/>
<dbReference type="EMBL" id="LKLU01000047">
    <property type="protein sequence ID" value="KSU21931.1"/>
    <property type="molecule type" value="Genomic_DNA"/>
</dbReference>
<accession>A0A0V8E8B3</accession>
<dbReference type="RefSeq" id="WP_058211493.1">
    <property type="nucleotide sequence ID" value="NZ_LKLU01000047.1"/>
</dbReference>
<evidence type="ECO:0000256" key="1">
    <source>
        <dbReference type="SAM" id="Phobius"/>
    </source>
</evidence>
<feature type="transmembrane region" description="Helical" evidence="1">
    <location>
        <begin position="53"/>
        <end position="74"/>
    </location>
</feature>
<keyword evidence="1" id="KW-1133">Transmembrane helix</keyword>
<proteinExistence type="predicted"/>
<reference evidence="3" key="1">
    <citation type="submission" date="2015-10" db="EMBL/GenBank/DDBJ databases">
        <title>Draft Genome Sequences of 11 Lactococcus lactis subspecies cremoris strains.</title>
        <authorList>
            <person name="Wels M."/>
            <person name="Backus L."/>
            <person name="Boekhorst J."/>
            <person name="Dijkstra A."/>
            <person name="Beerthuizen M."/>
            <person name="Kelly W."/>
            <person name="Siezen R."/>
            <person name="Bachmann H."/>
            <person name="Van Hijum S."/>
        </authorList>
    </citation>
    <scope>NUCLEOTIDE SEQUENCE [LARGE SCALE GENOMIC DNA]</scope>
    <source>
        <strain evidence="3">M20</strain>
    </source>
</reference>
<evidence type="ECO:0000313" key="2">
    <source>
        <dbReference type="EMBL" id="KSU21931.1"/>
    </source>
</evidence>
<organism evidence="2 3">
    <name type="scientific">Lactococcus lactis subsp. lactis</name>
    <name type="common">Streptococcus lactis</name>
    <dbReference type="NCBI Taxonomy" id="1360"/>
    <lineage>
        <taxon>Bacteria</taxon>
        <taxon>Bacillati</taxon>
        <taxon>Bacillota</taxon>
        <taxon>Bacilli</taxon>
        <taxon>Lactobacillales</taxon>
        <taxon>Streptococcaceae</taxon>
        <taxon>Lactococcus</taxon>
    </lineage>
</organism>
<sequence length="186" mass="21494">MSRIKKGIFIFIDLIMLSLILLILWENFNAMNFPWQIKEVTQVSDVGQYVPQYIFVFCSVLALVLFVSLIIFCFMPKTYLSIILDDKMGHLVLKRSAIEGLVRENITELGYIRQPSIKIKLFKKKVKVLIKGEILPREEAVERIEKISHSLQSDLQNFFGINHKLIVQVKVRGLAPKKDSSSIRVE</sequence>
<evidence type="ECO:0000313" key="3">
    <source>
        <dbReference type="Proteomes" id="UP000053719"/>
    </source>
</evidence>